<dbReference type="EC" id="5.1.1.-" evidence="1"/>
<dbReference type="AlphaFoldDB" id="X8DEX9"/>
<evidence type="ECO:0000313" key="1">
    <source>
        <dbReference type="EMBL" id="EUA66050.1"/>
    </source>
</evidence>
<sequence>MSWRILLEDLNIAWAQHRGGQPSRCRRPGRRLPVGFAAEPVRAPPDVVATAEVWRQVAATPARCPRAP</sequence>
<accession>X8DEX9</accession>
<proteinExistence type="predicted"/>
<organism evidence="1">
    <name type="scientific">Mycobacterium xenopi 4042</name>
    <dbReference type="NCBI Taxonomy" id="1299334"/>
    <lineage>
        <taxon>Bacteria</taxon>
        <taxon>Bacillati</taxon>
        <taxon>Actinomycetota</taxon>
        <taxon>Actinomycetes</taxon>
        <taxon>Mycobacteriales</taxon>
        <taxon>Mycobacteriaceae</taxon>
        <taxon>Mycobacterium</taxon>
    </lineage>
</organism>
<comment type="caution">
    <text evidence="1">The sequence shown here is derived from an EMBL/GenBank/DDBJ whole genome shotgun (WGS) entry which is preliminary data.</text>
</comment>
<reference evidence="1" key="1">
    <citation type="submission" date="2014-01" db="EMBL/GenBank/DDBJ databases">
        <authorList>
            <person name="Brown-Elliot B."/>
            <person name="Wallace R."/>
            <person name="Lenaerts A."/>
            <person name="Ordway D."/>
            <person name="DeGroote M.A."/>
            <person name="Parker T."/>
            <person name="Sizemore C."/>
            <person name="Tallon L.J."/>
            <person name="Sadzewicz L.K."/>
            <person name="Sengamalay N."/>
            <person name="Fraser C.M."/>
            <person name="Hine E."/>
            <person name="Shefchek K.A."/>
            <person name="Das S.P."/>
            <person name="Tettelin H."/>
        </authorList>
    </citation>
    <scope>NUCLEOTIDE SEQUENCE [LARGE SCALE GENOMIC DNA]</scope>
    <source>
        <strain evidence="1">4042</strain>
    </source>
</reference>
<dbReference type="EMBL" id="JAOB01000020">
    <property type="protein sequence ID" value="EUA66050.1"/>
    <property type="molecule type" value="Genomic_DNA"/>
</dbReference>
<keyword evidence="1" id="KW-0413">Isomerase</keyword>
<dbReference type="PATRIC" id="fig|1299334.3.peg.2024"/>
<dbReference type="GO" id="GO:0016853">
    <property type="term" value="F:isomerase activity"/>
    <property type="evidence" value="ECO:0007669"/>
    <property type="project" value="UniProtKB-KW"/>
</dbReference>
<gene>
    <name evidence="1" type="ORF">I553_2283</name>
</gene>
<protein>
    <submittedName>
        <fullName evidence="1">Linear gramicidin synthetase subunit C domain protein</fullName>
        <ecNumber evidence="1">5.1.1.-</ecNumber>
    </submittedName>
</protein>
<name>X8DEX9_MYCXE</name>